<dbReference type="InterPro" id="IPR000073">
    <property type="entry name" value="AB_hydrolase_1"/>
</dbReference>
<organism evidence="3 4">
    <name type="scientific">Psilocybe cyanescens</name>
    <dbReference type="NCBI Taxonomy" id="93625"/>
    <lineage>
        <taxon>Eukaryota</taxon>
        <taxon>Fungi</taxon>
        <taxon>Dikarya</taxon>
        <taxon>Basidiomycota</taxon>
        <taxon>Agaricomycotina</taxon>
        <taxon>Agaricomycetes</taxon>
        <taxon>Agaricomycetidae</taxon>
        <taxon>Agaricales</taxon>
        <taxon>Agaricineae</taxon>
        <taxon>Strophariaceae</taxon>
        <taxon>Psilocybe</taxon>
    </lineage>
</organism>
<accession>A0A409VW81</accession>
<keyword evidence="4" id="KW-1185">Reference proteome</keyword>
<dbReference type="Gene3D" id="3.40.50.1820">
    <property type="entry name" value="alpha/beta hydrolase"/>
    <property type="match status" value="1"/>
</dbReference>
<reference evidence="3 4" key="1">
    <citation type="journal article" date="2018" name="Evol. Lett.">
        <title>Horizontal gene cluster transfer increased hallucinogenic mushroom diversity.</title>
        <authorList>
            <person name="Reynolds H.T."/>
            <person name="Vijayakumar V."/>
            <person name="Gluck-Thaler E."/>
            <person name="Korotkin H.B."/>
            <person name="Matheny P.B."/>
            <person name="Slot J.C."/>
        </authorList>
    </citation>
    <scope>NUCLEOTIDE SEQUENCE [LARGE SCALE GENOMIC DNA]</scope>
    <source>
        <strain evidence="3 4">2631</strain>
    </source>
</reference>
<dbReference type="SUPFAM" id="SSF53474">
    <property type="entry name" value="alpha/beta-Hydrolases"/>
    <property type="match status" value="1"/>
</dbReference>
<evidence type="ECO:0000256" key="1">
    <source>
        <dbReference type="SAM" id="SignalP"/>
    </source>
</evidence>
<dbReference type="PANTHER" id="PTHR43194">
    <property type="entry name" value="HYDROLASE ALPHA/BETA FOLD FAMILY"/>
    <property type="match status" value="1"/>
</dbReference>
<sequence>MKALLCLLTTGLVARFNLVSGLNLTIGNGVLHRRSYFYVGGSYTPTSGSSNESDVVVSSGQMYVEHLVPLTVTHKLPIVIIPGNGMTGTNFLNTPDGRTGWADYFMGQGYELYIADQPSRGRSPWQQNIDGPQMTFDALTIEQRFTATTKFDLWPQAHLHTQWPGNGSRGDPTFDNFYTSIVPALQSNTEASLKVKHAGVALLDRIGTRTSAVSPQPAIVLTHSQSGQFGWLLADARPSLVKAIVAIEPMGPPFINAVFPPFTPARPFGLTEIPVNFLPPINTAADLQTAVVSSTTNFTCIQQVSPPRKLANVSKVPVLLVTSESGYHAVYDSCSVEFLKAAGVSVDHVNLADVGIYGNGHMMFMEKNGQEIVDRVVNKWLKQIV</sequence>
<dbReference type="CDD" id="cd12809">
    <property type="entry name" value="Esterase_713_like-2"/>
    <property type="match status" value="1"/>
</dbReference>
<name>A0A409VW81_PSICY</name>
<dbReference type="InterPro" id="IPR029058">
    <property type="entry name" value="AB_hydrolase_fold"/>
</dbReference>
<dbReference type="EMBL" id="NHYD01003900">
    <property type="protein sequence ID" value="PPQ70511.1"/>
    <property type="molecule type" value="Genomic_DNA"/>
</dbReference>
<feature type="domain" description="AB hydrolase-1" evidence="2">
    <location>
        <begin position="79"/>
        <end position="374"/>
    </location>
</feature>
<dbReference type="PANTHER" id="PTHR43194:SF4">
    <property type="entry name" value="AB HYDROLASE-1 DOMAIN-CONTAINING PROTEIN"/>
    <property type="match status" value="1"/>
</dbReference>
<dbReference type="InterPro" id="IPR050228">
    <property type="entry name" value="Carboxylesterase_BioH"/>
</dbReference>
<gene>
    <name evidence="3" type="ORF">CVT25_007661</name>
</gene>
<proteinExistence type="predicted"/>
<comment type="caution">
    <text evidence="3">The sequence shown here is derived from an EMBL/GenBank/DDBJ whole genome shotgun (WGS) entry which is preliminary data.</text>
</comment>
<feature type="signal peptide" evidence="1">
    <location>
        <begin position="1"/>
        <end position="21"/>
    </location>
</feature>
<dbReference type="Pfam" id="PF12697">
    <property type="entry name" value="Abhydrolase_6"/>
    <property type="match status" value="1"/>
</dbReference>
<dbReference type="InParanoid" id="A0A409VW81"/>
<keyword evidence="1" id="KW-0732">Signal</keyword>
<dbReference type="Proteomes" id="UP000283269">
    <property type="component" value="Unassembled WGS sequence"/>
</dbReference>
<dbReference type="AlphaFoldDB" id="A0A409VW81"/>
<evidence type="ECO:0000259" key="2">
    <source>
        <dbReference type="Pfam" id="PF12697"/>
    </source>
</evidence>
<protein>
    <recommendedName>
        <fullName evidence="2">AB hydrolase-1 domain-containing protein</fullName>
    </recommendedName>
</protein>
<dbReference type="STRING" id="93625.A0A409VW81"/>
<evidence type="ECO:0000313" key="3">
    <source>
        <dbReference type="EMBL" id="PPQ70511.1"/>
    </source>
</evidence>
<dbReference type="OrthoDB" id="9978720at2759"/>
<evidence type="ECO:0000313" key="4">
    <source>
        <dbReference type="Proteomes" id="UP000283269"/>
    </source>
</evidence>
<feature type="chain" id="PRO_5019108266" description="AB hydrolase-1 domain-containing protein" evidence="1">
    <location>
        <begin position="22"/>
        <end position="385"/>
    </location>
</feature>